<dbReference type="SUPFAM" id="SSF52540">
    <property type="entry name" value="P-loop containing nucleoside triphosphate hydrolases"/>
    <property type="match status" value="1"/>
</dbReference>
<evidence type="ECO:0000313" key="1">
    <source>
        <dbReference type="EMBL" id="MBB3728397.1"/>
    </source>
</evidence>
<dbReference type="GO" id="GO:0016301">
    <property type="term" value="F:kinase activity"/>
    <property type="evidence" value="ECO:0007669"/>
    <property type="project" value="UniProtKB-KW"/>
</dbReference>
<organism evidence="1 2">
    <name type="scientific">Nonomuraea dietziae</name>
    <dbReference type="NCBI Taxonomy" id="65515"/>
    <lineage>
        <taxon>Bacteria</taxon>
        <taxon>Bacillati</taxon>
        <taxon>Actinomycetota</taxon>
        <taxon>Actinomycetes</taxon>
        <taxon>Streptosporangiales</taxon>
        <taxon>Streptosporangiaceae</taxon>
        <taxon>Nonomuraea</taxon>
    </lineage>
</organism>
<evidence type="ECO:0000313" key="2">
    <source>
        <dbReference type="Proteomes" id="UP000579945"/>
    </source>
</evidence>
<dbReference type="InterPro" id="IPR027417">
    <property type="entry name" value="P-loop_NTPase"/>
</dbReference>
<dbReference type="EMBL" id="JACIBV010000001">
    <property type="protein sequence ID" value="MBB3728397.1"/>
    <property type="molecule type" value="Genomic_DNA"/>
</dbReference>
<keyword evidence="1" id="KW-0418">Kinase</keyword>
<comment type="caution">
    <text evidence="1">The sequence shown here is derived from an EMBL/GenBank/DDBJ whole genome shotgun (WGS) entry which is preliminary data.</text>
</comment>
<dbReference type="AlphaFoldDB" id="A0A7W5V126"/>
<dbReference type="Pfam" id="PF13671">
    <property type="entry name" value="AAA_33"/>
    <property type="match status" value="1"/>
</dbReference>
<keyword evidence="1" id="KW-0808">Transferase</keyword>
<keyword evidence="2" id="KW-1185">Reference proteome</keyword>
<dbReference type="Gene3D" id="3.40.50.300">
    <property type="entry name" value="P-loop containing nucleotide triphosphate hydrolases"/>
    <property type="match status" value="1"/>
</dbReference>
<name>A0A7W5V126_9ACTN</name>
<proteinExistence type="predicted"/>
<gene>
    <name evidence="1" type="ORF">FHR33_004257</name>
</gene>
<dbReference type="RefSeq" id="WP_183650291.1">
    <property type="nucleotide sequence ID" value="NZ_BAAAXX010000061.1"/>
</dbReference>
<reference evidence="1 2" key="1">
    <citation type="submission" date="2020-08" db="EMBL/GenBank/DDBJ databases">
        <title>Sequencing the genomes of 1000 actinobacteria strains.</title>
        <authorList>
            <person name="Klenk H.-P."/>
        </authorList>
    </citation>
    <scope>NUCLEOTIDE SEQUENCE [LARGE SCALE GENOMIC DNA]</scope>
    <source>
        <strain evidence="1 2">DSM 44320</strain>
    </source>
</reference>
<sequence>MTIYPARSLVILTGLPGAGKTTLLRRLYDLDGTESAPVTVGAVTVIDSQQSRSRWAGRPRWAPKPVRTGLVFATHMWRIRSGVRAGGPVIAHNRGCGPFVLRAFAWLARRHGAQLHLLLLDAPPEVALAGQYARGRVAAPTTFTRHQRHWRALLERVRAGDPTPAASARVLEREDADRLEVILFGDHRGLAVPGG</sequence>
<dbReference type="Proteomes" id="UP000579945">
    <property type="component" value="Unassembled WGS sequence"/>
</dbReference>
<accession>A0A7W5V126</accession>
<protein>
    <submittedName>
        <fullName evidence="1">Putative kinase</fullName>
    </submittedName>
</protein>
<dbReference type="GeneID" id="95390631"/>